<feature type="non-terminal residue" evidence="2">
    <location>
        <position position="249"/>
    </location>
</feature>
<gene>
    <name evidence="2" type="ORF">PGO_003870</name>
</gene>
<evidence type="ECO:0008006" key="4">
    <source>
        <dbReference type="Google" id="ProtNLM"/>
    </source>
</evidence>
<protein>
    <recommendedName>
        <fullName evidence="4">Variable surface protein</fullName>
    </recommendedName>
</protein>
<dbReference type="AlphaFoldDB" id="A0A1Y1JV18"/>
<keyword evidence="3" id="KW-1185">Reference proteome</keyword>
<dbReference type="OrthoDB" id="10470254at2759"/>
<name>A0A1Y1JV18_PLAGO</name>
<dbReference type="Proteomes" id="UP000195521">
    <property type="component" value="Unassembled WGS sequence"/>
</dbReference>
<reference evidence="3" key="1">
    <citation type="submission" date="2017-04" db="EMBL/GenBank/DDBJ databases">
        <title>Plasmodium gonderi genome.</title>
        <authorList>
            <person name="Arisue N."/>
            <person name="Honma H."/>
            <person name="Kawai S."/>
            <person name="Tougan T."/>
            <person name="Tanabe K."/>
            <person name="Horii T."/>
        </authorList>
    </citation>
    <scope>NUCLEOTIDE SEQUENCE [LARGE SCALE GENOMIC DNA]</scope>
    <source>
        <strain evidence="3">ATCC 30045</strain>
    </source>
</reference>
<dbReference type="OMA" id="CTHRTNG"/>
<dbReference type="GeneID" id="39745400"/>
<evidence type="ECO:0000256" key="1">
    <source>
        <dbReference type="SAM" id="Phobius"/>
    </source>
</evidence>
<feature type="transmembrane region" description="Helical" evidence="1">
    <location>
        <begin position="157"/>
        <end position="180"/>
    </location>
</feature>
<keyword evidence="1" id="KW-0472">Membrane</keyword>
<evidence type="ECO:0000313" key="3">
    <source>
        <dbReference type="Proteomes" id="UP000195521"/>
    </source>
</evidence>
<evidence type="ECO:0000313" key="2">
    <source>
        <dbReference type="EMBL" id="GAW84592.1"/>
    </source>
</evidence>
<accession>A0A1Y1JV18</accession>
<keyword evidence="1" id="KW-0812">Transmembrane</keyword>
<keyword evidence="1" id="KW-1133">Transmembrane helix</keyword>
<dbReference type="EMBL" id="BDQF01000484">
    <property type="protein sequence ID" value="GAW84592.1"/>
    <property type="molecule type" value="Genomic_DNA"/>
</dbReference>
<dbReference type="RefSeq" id="XP_028547181.1">
    <property type="nucleotide sequence ID" value="XM_028691380.1"/>
</dbReference>
<proteinExistence type="predicted"/>
<sequence length="249" mass="28988">MNYDINNNMKKKIENHKKSSEKCNRSTYQSVYIKGTILCEHNSDSYIETARKLKKCNICSIHALLSKLFNLPLTLTHNMCLLSFIKLIGIYKLFILQFTVAMAQSEGRGEEGTDCTHRTNGDNGGTEAYQLLTKVNDKLCPLCTAILQEYKQYCGQYYLGIVVPLVTLIVLILFFQYICIKCCRSSKSRKNKKKEADLRMNSFEPRYERPHRHMYHGHVYGESMQQSNMFPGDRMHPNKHRQPFMYQQA</sequence>
<comment type="caution">
    <text evidence="2">The sequence shown here is derived from an EMBL/GenBank/DDBJ whole genome shotgun (WGS) entry which is preliminary data.</text>
</comment>
<organism evidence="2 3">
    <name type="scientific">Plasmodium gonderi</name>
    <dbReference type="NCBI Taxonomy" id="77519"/>
    <lineage>
        <taxon>Eukaryota</taxon>
        <taxon>Sar</taxon>
        <taxon>Alveolata</taxon>
        <taxon>Apicomplexa</taxon>
        <taxon>Aconoidasida</taxon>
        <taxon>Haemosporida</taxon>
        <taxon>Plasmodiidae</taxon>
        <taxon>Plasmodium</taxon>
        <taxon>Plasmodium (Plasmodium)</taxon>
    </lineage>
</organism>